<dbReference type="InterPro" id="IPR023365">
    <property type="entry name" value="Sortase_dom-sf"/>
</dbReference>
<dbReference type="EMBL" id="AJWY01002055">
    <property type="protein sequence ID" value="EKC78833.1"/>
    <property type="molecule type" value="Genomic_DNA"/>
</dbReference>
<accession>K1U9F5</accession>
<reference evidence="2" key="1">
    <citation type="journal article" date="2013" name="Environ. Microbiol.">
        <title>Microbiota from the distal guts of lean and obese adolescents exhibit partial functional redundancy besides clear differences in community structure.</title>
        <authorList>
            <person name="Ferrer M."/>
            <person name="Ruiz A."/>
            <person name="Lanza F."/>
            <person name="Haange S.B."/>
            <person name="Oberbach A."/>
            <person name="Till H."/>
            <person name="Bargiela R."/>
            <person name="Campoy C."/>
            <person name="Segura M.T."/>
            <person name="Richter M."/>
            <person name="von Bergen M."/>
            <person name="Seifert J."/>
            <person name="Suarez A."/>
        </authorList>
    </citation>
    <scope>NUCLEOTIDE SEQUENCE</scope>
</reference>
<organism evidence="2">
    <name type="scientific">human gut metagenome</name>
    <dbReference type="NCBI Taxonomy" id="408170"/>
    <lineage>
        <taxon>unclassified sequences</taxon>
        <taxon>metagenomes</taxon>
        <taxon>organismal metagenomes</taxon>
    </lineage>
</organism>
<dbReference type="InterPro" id="IPR005754">
    <property type="entry name" value="Sortase"/>
</dbReference>
<evidence type="ECO:0000256" key="1">
    <source>
        <dbReference type="ARBA" id="ARBA00022801"/>
    </source>
</evidence>
<gene>
    <name evidence="2" type="ORF">LEA_03075</name>
</gene>
<keyword evidence="1" id="KW-0378">Hydrolase</keyword>
<dbReference type="SUPFAM" id="SSF63817">
    <property type="entry name" value="Sortase"/>
    <property type="match status" value="1"/>
</dbReference>
<dbReference type="NCBIfam" id="TIGR01076">
    <property type="entry name" value="sortase_fam"/>
    <property type="match status" value="1"/>
</dbReference>
<name>K1U9F5_9ZZZZ</name>
<dbReference type="GO" id="GO:0016787">
    <property type="term" value="F:hydrolase activity"/>
    <property type="evidence" value="ECO:0007669"/>
    <property type="project" value="UniProtKB-KW"/>
</dbReference>
<sequence>MPNDKNADSYGALLNMTSDGVMGYLEIPEIRVKLPIYHGTGDFAICNGAGHVEGSSFPIGGKGTHAVLSSHRGLPGAKLFSDLDKLKVGDYFTITVLRQTIFYQIDRIDIVEPEETGLLALDKEKDYCTLLTCTPYGINTKRLLVRGVRCEVTERAEPILTGEKTYR</sequence>
<evidence type="ECO:0000313" key="2">
    <source>
        <dbReference type="EMBL" id="EKC78833.1"/>
    </source>
</evidence>
<proteinExistence type="predicted"/>
<comment type="caution">
    <text evidence="2">The sequence shown here is derived from an EMBL/GenBank/DDBJ whole genome shotgun (WGS) entry which is preliminary data.</text>
</comment>
<dbReference type="AlphaFoldDB" id="K1U9F5"/>
<dbReference type="CDD" id="cd05827">
    <property type="entry name" value="Sortase_C"/>
    <property type="match status" value="1"/>
</dbReference>
<feature type="non-terminal residue" evidence="2">
    <location>
        <position position="167"/>
    </location>
</feature>
<dbReference type="NCBIfam" id="NF033745">
    <property type="entry name" value="class_C_sortase"/>
    <property type="match status" value="1"/>
</dbReference>
<dbReference type="Gene3D" id="2.40.260.10">
    <property type="entry name" value="Sortase"/>
    <property type="match status" value="1"/>
</dbReference>
<protein>
    <submittedName>
        <fullName evidence="2">Peptidase C60, sortase A and B</fullName>
    </submittedName>
</protein>
<dbReference type="InterPro" id="IPR042002">
    <property type="entry name" value="Sortase_C"/>
</dbReference>
<dbReference type="Pfam" id="PF04203">
    <property type="entry name" value="Sortase"/>
    <property type="match status" value="1"/>
</dbReference>